<evidence type="ECO:0000256" key="7">
    <source>
        <dbReference type="SAM" id="Phobius"/>
    </source>
</evidence>
<comment type="similarity">
    <text evidence="2">Belongs to the UPF0324 family.</text>
</comment>
<evidence type="ECO:0000256" key="2">
    <source>
        <dbReference type="ARBA" id="ARBA00007977"/>
    </source>
</evidence>
<dbReference type="Proteomes" id="UP000716322">
    <property type="component" value="Unassembled WGS sequence"/>
</dbReference>
<evidence type="ECO:0000256" key="3">
    <source>
        <dbReference type="ARBA" id="ARBA00022475"/>
    </source>
</evidence>
<dbReference type="Pfam" id="PF03601">
    <property type="entry name" value="Cons_hypoth698"/>
    <property type="match status" value="1"/>
</dbReference>
<feature type="transmembrane region" description="Helical" evidence="7">
    <location>
        <begin position="258"/>
        <end position="281"/>
    </location>
</feature>
<evidence type="ECO:0000256" key="5">
    <source>
        <dbReference type="ARBA" id="ARBA00022989"/>
    </source>
</evidence>
<comment type="subcellular location">
    <subcellularLocation>
        <location evidence="1">Cell membrane</location>
        <topology evidence="1">Multi-pass membrane protein</topology>
    </subcellularLocation>
</comment>
<keyword evidence="5 7" id="KW-1133">Transmembrane helix</keyword>
<evidence type="ECO:0000256" key="4">
    <source>
        <dbReference type="ARBA" id="ARBA00022692"/>
    </source>
</evidence>
<organism evidence="8 9">
    <name type="scientific">Telluria antibiotica</name>
    <dbReference type="NCBI Taxonomy" id="2717319"/>
    <lineage>
        <taxon>Bacteria</taxon>
        <taxon>Pseudomonadati</taxon>
        <taxon>Pseudomonadota</taxon>
        <taxon>Betaproteobacteria</taxon>
        <taxon>Burkholderiales</taxon>
        <taxon>Oxalobacteraceae</taxon>
        <taxon>Telluria group</taxon>
        <taxon>Telluria</taxon>
    </lineage>
</organism>
<gene>
    <name evidence="8" type="ORF">HAV22_30680</name>
</gene>
<proteinExistence type="inferred from homology"/>
<dbReference type="InterPro" id="IPR018383">
    <property type="entry name" value="UPF0324_pro"/>
</dbReference>
<evidence type="ECO:0000313" key="8">
    <source>
        <dbReference type="EMBL" id="NIA57996.1"/>
    </source>
</evidence>
<feature type="transmembrane region" description="Helical" evidence="7">
    <location>
        <begin position="144"/>
        <end position="162"/>
    </location>
</feature>
<reference evidence="8 9" key="1">
    <citation type="submission" date="2020-03" db="EMBL/GenBank/DDBJ databases">
        <title>Genome sequence of strain Massilia sp. TW-1.</title>
        <authorList>
            <person name="Chaudhary D.K."/>
        </authorList>
    </citation>
    <scope>NUCLEOTIDE SEQUENCE [LARGE SCALE GENOMIC DNA]</scope>
    <source>
        <strain evidence="8 9">TW-1</strain>
    </source>
</reference>
<accession>A0ABX0PKK6</accession>
<keyword evidence="9" id="KW-1185">Reference proteome</keyword>
<dbReference type="PANTHER" id="PTHR30106">
    <property type="entry name" value="INNER MEMBRANE PROTEIN YEIH-RELATED"/>
    <property type="match status" value="1"/>
</dbReference>
<evidence type="ECO:0000256" key="6">
    <source>
        <dbReference type="ARBA" id="ARBA00023136"/>
    </source>
</evidence>
<comment type="caution">
    <text evidence="8">The sequence shown here is derived from an EMBL/GenBank/DDBJ whole genome shotgun (WGS) entry which is preliminary data.</text>
</comment>
<feature type="transmembrane region" description="Helical" evidence="7">
    <location>
        <begin position="357"/>
        <end position="381"/>
    </location>
</feature>
<feature type="transmembrane region" description="Helical" evidence="7">
    <location>
        <begin position="202"/>
        <end position="222"/>
    </location>
</feature>
<protein>
    <submittedName>
        <fullName evidence="8">YeiH family putative sulfate export transporter</fullName>
    </submittedName>
</protein>
<evidence type="ECO:0000256" key="1">
    <source>
        <dbReference type="ARBA" id="ARBA00004651"/>
    </source>
</evidence>
<feature type="transmembrane region" description="Helical" evidence="7">
    <location>
        <begin position="53"/>
        <end position="73"/>
    </location>
</feature>
<feature type="transmembrane region" description="Helical" evidence="7">
    <location>
        <begin position="234"/>
        <end position="252"/>
    </location>
</feature>
<sequence length="382" mass="39346">MLAFGDGDEDAELVEGHHSILLHELCEILRWTERSCRADTADSTKEHDMHHKILPLVPGLCLSAVVTGAAVVLERAETALFGRAWLESLVLAIVLGSVVRTAMPVPAACDAGVRFSAKVVLEVAVMLLGASVSAGAIVAHGLPLLGGIAVAVVLAIAFSYAVGRSLRLPHELAVLVACGNSICGNSAIAAVAPVIDADGEDVASSIAFTAVLGVVVVLALPLLDRLLVLTPLQYGVFAGMTVYAVPQVLAAAAPVSQISLQIGTLVKLVRVLMLGPVVLGLSLCRRGGRRQSLPVTQLVPWFIVGFLVLMALRSAGALPHAVLGPAHAASAWLTSMSMAALGLGVDARAVLRAGGKVTTTVVVSLMGLGVISWALIVLVGIR</sequence>
<dbReference type="EMBL" id="JAAQOM010000038">
    <property type="protein sequence ID" value="NIA57996.1"/>
    <property type="molecule type" value="Genomic_DNA"/>
</dbReference>
<keyword evidence="4 7" id="KW-0812">Transmembrane</keyword>
<feature type="transmembrane region" description="Helical" evidence="7">
    <location>
        <begin position="174"/>
        <end position="196"/>
    </location>
</feature>
<keyword evidence="6 7" id="KW-0472">Membrane</keyword>
<dbReference type="PANTHER" id="PTHR30106:SF2">
    <property type="entry name" value="UPF0324 INNER MEMBRANE PROTEIN YEIH"/>
    <property type="match status" value="1"/>
</dbReference>
<name>A0ABX0PKK6_9BURK</name>
<feature type="transmembrane region" description="Helical" evidence="7">
    <location>
        <begin position="85"/>
        <end position="103"/>
    </location>
</feature>
<evidence type="ECO:0000313" key="9">
    <source>
        <dbReference type="Proteomes" id="UP000716322"/>
    </source>
</evidence>
<feature type="transmembrane region" description="Helical" evidence="7">
    <location>
        <begin position="293"/>
        <end position="312"/>
    </location>
</feature>
<keyword evidence="3" id="KW-1003">Cell membrane</keyword>